<dbReference type="AlphaFoldDB" id="A0A0M3I8Z3"/>
<evidence type="ECO:0000313" key="2">
    <source>
        <dbReference type="Proteomes" id="UP000036681"/>
    </source>
</evidence>
<keyword evidence="2" id="KW-1185">Reference proteome</keyword>
<proteinExistence type="predicted"/>
<reference evidence="3" key="1">
    <citation type="submission" date="2017-02" db="UniProtKB">
        <authorList>
            <consortium name="WormBaseParasite"/>
        </authorList>
    </citation>
    <scope>IDENTIFICATION</scope>
</reference>
<evidence type="ECO:0000256" key="1">
    <source>
        <dbReference type="SAM" id="MobiDB-lite"/>
    </source>
</evidence>
<protein>
    <submittedName>
        <fullName evidence="3">SERTA domain-containing protein</fullName>
    </submittedName>
</protein>
<feature type="region of interest" description="Disordered" evidence="1">
    <location>
        <begin position="112"/>
        <end position="137"/>
    </location>
</feature>
<organism evidence="2 3">
    <name type="scientific">Ascaris lumbricoides</name>
    <name type="common">Giant roundworm</name>
    <dbReference type="NCBI Taxonomy" id="6252"/>
    <lineage>
        <taxon>Eukaryota</taxon>
        <taxon>Metazoa</taxon>
        <taxon>Ecdysozoa</taxon>
        <taxon>Nematoda</taxon>
        <taxon>Chromadorea</taxon>
        <taxon>Rhabditida</taxon>
        <taxon>Spirurina</taxon>
        <taxon>Ascaridomorpha</taxon>
        <taxon>Ascaridoidea</taxon>
        <taxon>Ascarididae</taxon>
        <taxon>Ascaris</taxon>
    </lineage>
</organism>
<dbReference type="Proteomes" id="UP000036681">
    <property type="component" value="Unplaced"/>
</dbReference>
<name>A0A0M3I8Z3_ASCLU</name>
<dbReference type="WBParaSite" id="ALUE_0001386801-mRNA-1">
    <property type="protein sequence ID" value="ALUE_0001386801-mRNA-1"/>
    <property type="gene ID" value="ALUE_0001386801"/>
</dbReference>
<accession>A0A0M3I8Z3</accession>
<evidence type="ECO:0000313" key="3">
    <source>
        <dbReference type="WBParaSite" id="ALUE_0001386801-mRNA-1"/>
    </source>
</evidence>
<sequence>MSTTQSYAMSDAAVSLGMWLVPSSSLLSGPNVYPVPDRCSCQVVSERQKLMADQIKIRRRQRKDTLMNITRDNITATLNAAAVVAAAGPLPYLNNFNALLYKQLQQNMQPTASFLTSPSPTGSATESNSYSPTGSLNYFTPSPPDALKAAVNGQNSAASSSSLAQLPLLFQTPAVSGVLNGLPTTAVRGTSLPDSLTTTPTGAAQIAMPVAINPLLSAAACSSSAVQAAAAAASNRNVLAAAAATLPSVIDNGQFFQSLLANVRLLEQKMCAIEKQQRDEATSSAFVDVCSM</sequence>